<reference evidence="2" key="1">
    <citation type="submission" date="2022-11" db="UniProtKB">
        <authorList>
            <consortium name="WormBaseParasite"/>
        </authorList>
    </citation>
    <scope>IDENTIFICATION</scope>
</reference>
<sequence length="223" mass="25520">MSGTLYQDLGREKALLFRYIDEAGKRDYPATRATPDLILAIQQKRDELLSDQEKIKNCADRLQVSIDRLVEFIATLALEEARQKQEQKKLDGLMDGKDGTQLLLENAYVTLDALAANLRVLANLELEQKVKSEVLQHPMESLEPQQQTPLFTMNHPVMVPRSTIQLPKLELCTFDGTITEWQQFWETFKATVHDEPLPSIQKMSYLRSKAKKTCSKSKRTLSV</sequence>
<evidence type="ECO:0000313" key="2">
    <source>
        <dbReference type="WBParaSite" id="PSAMB.scaffold2552size22593.g18224.t1"/>
    </source>
</evidence>
<dbReference type="AlphaFoldDB" id="A0A914VWR6"/>
<keyword evidence="1" id="KW-1185">Reference proteome</keyword>
<dbReference type="Proteomes" id="UP000887566">
    <property type="component" value="Unplaced"/>
</dbReference>
<dbReference type="WBParaSite" id="PSAMB.scaffold2552size22593.g18224.t1">
    <property type="protein sequence ID" value="PSAMB.scaffold2552size22593.g18224.t1"/>
    <property type="gene ID" value="PSAMB.scaffold2552size22593.g18224"/>
</dbReference>
<dbReference type="InterPro" id="IPR005312">
    <property type="entry name" value="DUF1759"/>
</dbReference>
<proteinExistence type="predicted"/>
<dbReference type="Pfam" id="PF03564">
    <property type="entry name" value="DUF1759"/>
    <property type="match status" value="1"/>
</dbReference>
<name>A0A914VWR6_9BILA</name>
<accession>A0A914VWR6</accession>
<protein>
    <submittedName>
        <fullName evidence="2">Uncharacterized protein</fullName>
    </submittedName>
</protein>
<organism evidence="1 2">
    <name type="scientific">Plectus sambesii</name>
    <dbReference type="NCBI Taxonomy" id="2011161"/>
    <lineage>
        <taxon>Eukaryota</taxon>
        <taxon>Metazoa</taxon>
        <taxon>Ecdysozoa</taxon>
        <taxon>Nematoda</taxon>
        <taxon>Chromadorea</taxon>
        <taxon>Plectida</taxon>
        <taxon>Plectina</taxon>
        <taxon>Plectoidea</taxon>
        <taxon>Plectidae</taxon>
        <taxon>Plectus</taxon>
    </lineage>
</organism>
<evidence type="ECO:0000313" key="1">
    <source>
        <dbReference type="Proteomes" id="UP000887566"/>
    </source>
</evidence>